<dbReference type="STRING" id="47839.BN973_05731"/>
<dbReference type="Pfam" id="PF00498">
    <property type="entry name" value="FHA"/>
    <property type="match status" value="1"/>
</dbReference>
<keyword evidence="1" id="KW-0597">Phosphoprotein</keyword>
<organism evidence="3">
    <name type="scientific">Mycobacterium triplex</name>
    <dbReference type="NCBI Taxonomy" id="47839"/>
    <lineage>
        <taxon>Bacteria</taxon>
        <taxon>Bacillati</taxon>
        <taxon>Actinomycetota</taxon>
        <taxon>Actinomycetes</taxon>
        <taxon>Mycobacteriales</taxon>
        <taxon>Mycobacteriaceae</taxon>
        <taxon>Mycobacterium</taxon>
        <taxon>Mycobacterium simiae complex</taxon>
    </lineage>
</organism>
<proteinExistence type="predicted"/>
<sequence>MIASPVTTPALIVRVGRATHTLHAAAGAVFIGRDPEAAVDIDDERVSRRHVVLEPHPDGWYAVDVSTNGMFVDGERRTPVPITATTTLHLGTPDGVAVTLTTDVTQDESTQALGSAQTEHPSRAEKIAAAGRLRAGQAVRARREQLGISQRGLDNDGIYNQSALINFELGRSWPHPSTLAKLEKKLDLPAGYIEAQRREGELAAAAVPEAGSDEATEVLTDSIHAPTISRTVELALQAVSVTIADLPEPNAPDFTAKATAILADLRRLEGLALTAARQPTGGAAAMKALSRVRRTYNDVMMRAAASPSATLGQRLYGARHRAELSLEEAAIGSGLPASALEDAEAERPVTPDVADAIELLIADLLDK</sequence>
<dbReference type="InterPro" id="IPR000253">
    <property type="entry name" value="FHA_dom"/>
</dbReference>
<dbReference type="RefSeq" id="WP_036473549.1">
    <property type="nucleotide sequence ID" value="NZ_LQPY01000004.1"/>
</dbReference>
<dbReference type="PROSITE" id="PS50006">
    <property type="entry name" value="FHA_DOMAIN"/>
    <property type="match status" value="1"/>
</dbReference>
<dbReference type="SMART" id="SM00240">
    <property type="entry name" value="FHA"/>
    <property type="match status" value="1"/>
</dbReference>
<protein>
    <submittedName>
        <fullName evidence="3">Forkhead-associated protein</fullName>
    </submittedName>
</protein>
<dbReference type="HOGENOM" id="CLU_064274_0_0_11"/>
<dbReference type="InterPro" id="IPR001387">
    <property type="entry name" value="Cro/C1-type_HTH"/>
</dbReference>
<dbReference type="AlphaFoldDB" id="A0A024K681"/>
<evidence type="ECO:0000313" key="3">
    <source>
        <dbReference type="EMBL" id="CDO91324.1"/>
    </source>
</evidence>
<dbReference type="EMBL" id="HG964447">
    <property type="protein sequence ID" value="CDO91324.1"/>
    <property type="molecule type" value="Genomic_DNA"/>
</dbReference>
<reference evidence="3" key="2">
    <citation type="submission" date="2014-04" db="EMBL/GenBank/DDBJ databases">
        <authorList>
            <person name="Urmite Genomes U."/>
        </authorList>
    </citation>
    <scope>NUCLEOTIDE SEQUENCE</scope>
    <source>
        <strain evidence="3">DSM 44626</strain>
    </source>
</reference>
<dbReference type="eggNOG" id="COG1716">
    <property type="taxonomic scope" value="Bacteria"/>
</dbReference>
<dbReference type="Proteomes" id="UP000028880">
    <property type="component" value="Unassembled WGS sequence"/>
</dbReference>
<dbReference type="GO" id="GO:0003677">
    <property type="term" value="F:DNA binding"/>
    <property type="evidence" value="ECO:0007669"/>
    <property type="project" value="InterPro"/>
</dbReference>
<evidence type="ECO:0000259" key="2">
    <source>
        <dbReference type="PROSITE" id="PS50006"/>
    </source>
</evidence>
<name>A0A024K681_9MYCO</name>
<dbReference type="SUPFAM" id="SSF47413">
    <property type="entry name" value="lambda repressor-like DNA-binding domains"/>
    <property type="match status" value="1"/>
</dbReference>
<feature type="domain" description="FHA" evidence="2">
    <location>
        <begin position="29"/>
        <end position="77"/>
    </location>
</feature>
<dbReference type="InterPro" id="IPR010982">
    <property type="entry name" value="Lambda_DNA-bd_dom_sf"/>
</dbReference>
<reference evidence="3" key="1">
    <citation type="journal article" date="2014" name="Genome Announc.">
        <title>Draft Genome Sequence of Mycobacterium triplex DSM 44626.</title>
        <authorList>
            <person name="Sassi M."/>
            <person name="Croce O."/>
            <person name="Robert C."/>
            <person name="Raoult D."/>
            <person name="Drancourt M."/>
        </authorList>
    </citation>
    <scope>NUCLEOTIDE SEQUENCE [LARGE SCALE GENOMIC DNA]</scope>
    <source>
        <strain evidence="3">DSM 44626</strain>
    </source>
</reference>
<dbReference type="Gene3D" id="1.10.260.40">
    <property type="entry name" value="lambda repressor-like DNA-binding domains"/>
    <property type="match status" value="1"/>
</dbReference>
<dbReference type="Gene3D" id="2.60.200.20">
    <property type="match status" value="1"/>
</dbReference>
<gene>
    <name evidence="3" type="ORF">BN973_05731</name>
</gene>
<dbReference type="InterPro" id="IPR008984">
    <property type="entry name" value="SMAD_FHA_dom_sf"/>
</dbReference>
<dbReference type="SUPFAM" id="SSF49879">
    <property type="entry name" value="SMAD/FHA domain"/>
    <property type="match status" value="1"/>
</dbReference>
<dbReference type="Pfam" id="PF01381">
    <property type="entry name" value="HTH_3"/>
    <property type="match status" value="1"/>
</dbReference>
<accession>A0A024K681</accession>
<dbReference type="CDD" id="cd00093">
    <property type="entry name" value="HTH_XRE"/>
    <property type="match status" value="1"/>
</dbReference>
<evidence type="ECO:0000256" key="1">
    <source>
        <dbReference type="ARBA" id="ARBA00022553"/>
    </source>
</evidence>